<feature type="transmembrane region" description="Helical" evidence="2">
    <location>
        <begin position="254"/>
        <end position="277"/>
    </location>
</feature>
<protein>
    <submittedName>
        <fullName evidence="3">Uncharacterized protein</fullName>
    </submittedName>
</protein>
<feature type="transmembrane region" description="Helical" evidence="2">
    <location>
        <begin position="213"/>
        <end position="234"/>
    </location>
</feature>
<dbReference type="Proteomes" id="UP001321760">
    <property type="component" value="Unassembled WGS sequence"/>
</dbReference>
<keyword evidence="2" id="KW-1133">Transmembrane helix</keyword>
<feature type="transmembrane region" description="Helical" evidence="2">
    <location>
        <begin position="336"/>
        <end position="355"/>
    </location>
</feature>
<feature type="compositionally biased region" description="Polar residues" evidence="1">
    <location>
        <begin position="665"/>
        <end position="675"/>
    </location>
</feature>
<feature type="compositionally biased region" description="Acidic residues" evidence="1">
    <location>
        <begin position="640"/>
        <end position="654"/>
    </location>
</feature>
<feature type="transmembrane region" description="Helical" evidence="2">
    <location>
        <begin position="139"/>
        <end position="158"/>
    </location>
</feature>
<feature type="region of interest" description="Disordered" evidence="1">
    <location>
        <begin position="498"/>
        <end position="520"/>
    </location>
</feature>
<organism evidence="3 4">
    <name type="scientific">Podospora aff. communis PSN243</name>
    <dbReference type="NCBI Taxonomy" id="3040156"/>
    <lineage>
        <taxon>Eukaryota</taxon>
        <taxon>Fungi</taxon>
        <taxon>Dikarya</taxon>
        <taxon>Ascomycota</taxon>
        <taxon>Pezizomycotina</taxon>
        <taxon>Sordariomycetes</taxon>
        <taxon>Sordariomycetidae</taxon>
        <taxon>Sordariales</taxon>
        <taxon>Podosporaceae</taxon>
        <taxon>Podospora</taxon>
    </lineage>
</organism>
<feature type="transmembrane region" description="Helical" evidence="2">
    <location>
        <begin position="178"/>
        <end position="201"/>
    </location>
</feature>
<keyword evidence="4" id="KW-1185">Reference proteome</keyword>
<evidence type="ECO:0000256" key="1">
    <source>
        <dbReference type="SAM" id="MobiDB-lite"/>
    </source>
</evidence>
<comment type="caution">
    <text evidence="3">The sequence shown here is derived from an EMBL/GenBank/DDBJ whole genome shotgun (WGS) entry which is preliminary data.</text>
</comment>
<feature type="compositionally biased region" description="Polar residues" evidence="1">
    <location>
        <begin position="498"/>
        <end position="515"/>
    </location>
</feature>
<feature type="region of interest" description="Disordered" evidence="1">
    <location>
        <begin position="576"/>
        <end position="713"/>
    </location>
</feature>
<keyword evidence="2" id="KW-0812">Transmembrane</keyword>
<evidence type="ECO:0000313" key="4">
    <source>
        <dbReference type="Proteomes" id="UP001321760"/>
    </source>
</evidence>
<sequence length="713" mass="78230">MSPFFSSGTGAGWLESRADMTNFGRFRNGNGTGNGLFQASTNQTFNQFNQQSNRFVFTAAKSIRTSTIILAVFNTIAAFATAVGILIESYYRKKRNDKNWTFRYGGLGWGRHGDASVLRVVAHSSHSKSGFGFVPEAEVYPLVLSFCIVVQSITFAVAQSTGLDSLWGTGCTLLAQLMLPAVFLAPYTQMVFGIEIALRALRKKDQPFAPRAKWDVTICLAIVGMLCLTNFLVANFDRTRDFCLLSLFWFVAHYKTGCFALLIGITTTLIICLAIVVTKLIRSIKIEVTARVSASRMVYYLALAVISNCFMIPYFYELIFVDQENGQGNALNLAMVASVVANVSGLMTGGLYLFLKSNTLSTIGPRDKVGEYESRKLKYKIRRAEGDDFDGHMIDHVRGQKGPRRVDSDLSLISNEKGAEYWDERGRPASSVYNEPVPNPLRSHSVYPMNGMPRAPEPAKFSMSSAFGHVRKKSYSLFPGSDRTKSYAPSTKSSVTLLPATTYSPTPSGNESSIANLKPPPSMRALTGGRHRRDSSLVSTATVQIGLRFSNVDDMPPPLVKTNDVPDTKVYHLECPKLREKGEGSPRSGRPTALISPIRSPSKETHEDDRITDETPKRNPRMKTLPPVPAPGAAPVQVDSESESDYESEYEEDKGEITLKPKIYNPQSPTKTKLTSPKGVGFTMLTSQPAAKPSGSTTPPPKAADASAKSDWI</sequence>
<reference evidence="3" key="2">
    <citation type="submission" date="2023-05" db="EMBL/GenBank/DDBJ databases">
        <authorList>
            <consortium name="Lawrence Berkeley National Laboratory"/>
            <person name="Steindorff A."/>
            <person name="Hensen N."/>
            <person name="Bonometti L."/>
            <person name="Westerberg I."/>
            <person name="Brannstrom I.O."/>
            <person name="Guillou S."/>
            <person name="Cros-Aarteil S."/>
            <person name="Calhoun S."/>
            <person name="Haridas S."/>
            <person name="Kuo A."/>
            <person name="Mondo S."/>
            <person name="Pangilinan J."/>
            <person name="Riley R."/>
            <person name="Labutti K."/>
            <person name="Andreopoulos B."/>
            <person name="Lipzen A."/>
            <person name="Chen C."/>
            <person name="Yanf M."/>
            <person name="Daum C."/>
            <person name="Ng V."/>
            <person name="Clum A."/>
            <person name="Ohm R."/>
            <person name="Martin F."/>
            <person name="Silar P."/>
            <person name="Natvig D."/>
            <person name="Lalanne C."/>
            <person name="Gautier V."/>
            <person name="Ament-Velasquez S.L."/>
            <person name="Kruys A."/>
            <person name="Hutchinson M.I."/>
            <person name="Powell A.J."/>
            <person name="Barry K."/>
            <person name="Miller A.N."/>
            <person name="Grigoriev I.V."/>
            <person name="Debuchy R."/>
            <person name="Gladieux P."/>
            <person name="Thoren M.H."/>
            <person name="Johannesson H."/>
        </authorList>
    </citation>
    <scope>NUCLEOTIDE SEQUENCE</scope>
    <source>
        <strain evidence="3">PSN243</strain>
    </source>
</reference>
<evidence type="ECO:0000313" key="3">
    <source>
        <dbReference type="EMBL" id="KAK4452284.1"/>
    </source>
</evidence>
<feature type="compositionally biased region" description="Low complexity" evidence="1">
    <location>
        <begin position="703"/>
        <end position="713"/>
    </location>
</feature>
<feature type="transmembrane region" description="Helical" evidence="2">
    <location>
        <begin position="68"/>
        <end position="91"/>
    </location>
</feature>
<keyword evidence="2" id="KW-0472">Membrane</keyword>
<proteinExistence type="predicted"/>
<accession>A0AAV9GTP3</accession>
<feature type="transmembrane region" description="Helical" evidence="2">
    <location>
        <begin position="298"/>
        <end position="316"/>
    </location>
</feature>
<reference evidence="3" key="1">
    <citation type="journal article" date="2023" name="Mol. Phylogenet. Evol.">
        <title>Genome-scale phylogeny and comparative genomics of the fungal order Sordariales.</title>
        <authorList>
            <person name="Hensen N."/>
            <person name="Bonometti L."/>
            <person name="Westerberg I."/>
            <person name="Brannstrom I.O."/>
            <person name="Guillou S."/>
            <person name="Cros-Aarteil S."/>
            <person name="Calhoun S."/>
            <person name="Haridas S."/>
            <person name="Kuo A."/>
            <person name="Mondo S."/>
            <person name="Pangilinan J."/>
            <person name="Riley R."/>
            <person name="LaButti K."/>
            <person name="Andreopoulos B."/>
            <person name="Lipzen A."/>
            <person name="Chen C."/>
            <person name="Yan M."/>
            <person name="Daum C."/>
            <person name="Ng V."/>
            <person name="Clum A."/>
            <person name="Steindorff A."/>
            <person name="Ohm R.A."/>
            <person name="Martin F."/>
            <person name="Silar P."/>
            <person name="Natvig D.O."/>
            <person name="Lalanne C."/>
            <person name="Gautier V."/>
            <person name="Ament-Velasquez S.L."/>
            <person name="Kruys A."/>
            <person name="Hutchinson M.I."/>
            <person name="Powell A.J."/>
            <person name="Barry K."/>
            <person name="Miller A.N."/>
            <person name="Grigoriev I.V."/>
            <person name="Debuchy R."/>
            <person name="Gladieux P."/>
            <person name="Hiltunen Thoren M."/>
            <person name="Johannesson H."/>
        </authorList>
    </citation>
    <scope>NUCLEOTIDE SEQUENCE</scope>
    <source>
        <strain evidence="3">PSN243</strain>
    </source>
</reference>
<name>A0AAV9GTP3_9PEZI</name>
<gene>
    <name evidence="3" type="ORF">QBC34DRAFT_31648</name>
</gene>
<feature type="compositionally biased region" description="Basic and acidic residues" evidence="1">
    <location>
        <begin position="601"/>
        <end position="617"/>
    </location>
</feature>
<evidence type="ECO:0000256" key="2">
    <source>
        <dbReference type="SAM" id="Phobius"/>
    </source>
</evidence>
<dbReference type="AlphaFoldDB" id="A0AAV9GTP3"/>
<dbReference type="EMBL" id="MU865924">
    <property type="protein sequence ID" value="KAK4452284.1"/>
    <property type="molecule type" value="Genomic_DNA"/>
</dbReference>